<dbReference type="InterPro" id="IPR010093">
    <property type="entry name" value="SinI_DNA-bd"/>
</dbReference>
<evidence type="ECO:0000313" key="2">
    <source>
        <dbReference type="EMBL" id="MDR7098613.1"/>
    </source>
</evidence>
<dbReference type="Pfam" id="PF12728">
    <property type="entry name" value="HTH_17"/>
    <property type="match status" value="1"/>
</dbReference>
<protein>
    <submittedName>
        <fullName evidence="2">Excisionase family DNA binding protein</fullName>
    </submittedName>
</protein>
<keyword evidence="3" id="KW-1185">Reference proteome</keyword>
<comment type="caution">
    <text evidence="2">The sequence shown here is derived from an EMBL/GenBank/DDBJ whole genome shotgun (WGS) entry which is preliminary data.</text>
</comment>
<organism evidence="2 3">
    <name type="scientific">Agrilutibacter niabensis</name>
    <dbReference type="NCBI Taxonomy" id="380628"/>
    <lineage>
        <taxon>Bacteria</taxon>
        <taxon>Pseudomonadati</taxon>
        <taxon>Pseudomonadota</taxon>
        <taxon>Gammaproteobacteria</taxon>
        <taxon>Lysobacterales</taxon>
        <taxon>Lysobacteraceae</taxon>
        <taxon>Agrilutibacter</taxon>
    </lineage>
</organism>
<dbReference type="Proteomes" id="UP001267878">
    <property type="component" value="Unassembled WGS sequence"/>
</dbReference>
<reference evidence="2 3" key="1">
    <citation type="submission" date="2023-07" db="EMBL/GenBank/DDBJ databases">
        <title>Sorghum-associated microbial communities from plants grown in Nebraska, USA.</title>
        <authorList>
            <person name="Schachtman D."/>
        </authorList>
    </citation>
    <scope>NUCLEOTIDE SEQUENCE [LARGE SCALE GENOMIC DNA]</scope>
    <source>
        <strain evidence="2 3">BE187</strain>
    </source>
</reference>
<gene>
    <name evidence="2" type="ORF">J2X04_000960</name>
</gene>
<name>A0ABU1VMA3_9GAMM</name>
<proteinExistence type="predicted"/>
<dbReference type="RefSeq" id="WP_310052633.1">
    <property type="nucleotide sequence ID" value="NZ_JAVDVW010000001.1"/>
</dbReference>
<sequence>MNNSSPLLHKIPDACQRLQICRSALYQLIRSGELKVVKFGISTRIPEFELQKLITARIEVSHDIRH</sequence>
<evidence type="ECO:0000313" key="3">
    <source>
        <dbReference type="Proteomes" id="UP001267878"/>
    </source>
</evidence>
<feature type="domain" description="Helix-turn-helix" evidence="1">
    <location>
        <begin position="11"/>
        <end position="57"/>
    </location>
</feature>
<accession>A0ABU1VMA3</accession>
<dbReference type="InterPro" id="IPR041657">
    <property type="entry name" value="HTH_17"/>
</dbReference>
<evidence type="ECO:0000259" key="1">
    <source>
        <dbReference type="Pfam" id="PF12728"/>
    </source>
</evidence>
<dbReference type="NCBIfam" id="TIGR01764">
    <property type="entry name" value="excise"/>
    <property type="match status" value="1"/>
</dbReference>
<dbReference type="EMBL" id="JAVDVW010000001">
    <property type="protein sequence ID" value="MDR7098613.1"/>
    <property type="molecule type" value="Genomic_DNA"/>
</dbReference>